<feature type="domain" description="Fatty acid desaturase" evidence="14">
    <location>
        <begin position="39"/>
        <end position="247"/>
    </location>
</feature>
<feature type="transmembrane region" description="Helical" evidence="13">
    <location>
        <begin position="185"/>
        <end position="206"/>
    </location>
</feature>
<evidence type="ECO:0000256" key="9">
    <source>
        <dbReference type="ARBA" id="ARBA00023098"/>
    </source>
</evidence>
<keyword evidence="4 12" id="KW-0812">Transmembrane</keyword>
<feature type="transmembrane region" description="Helical" evidence="13">
    <location>
        <begin position="12"/>
        <end position="34"/>
    </location>
</feature>
<organism evidence="15 16">
    <name type="scientific">Zophobas morio</name>
    <dbReference type="NCBI Taxonomy" id="2755281"/>
    <lineage>
        <taxon>Eukaryota</taxon>
        <taxon>Metazoa</taxon>
        <taxon>Ecdysozoa</taxon>
        <taxon>Arthropoda</taxon>
        <taxon>Hexapoda</taxon>
        <taxon>Insecta</taxon>
        <taxon>Pterygota</taxon>
        <taxon>Neoptera</taxon>
        <taxon>Endopterygota</taxon>
        <taxon>Coleoptera</taxon>
        <taxon>Polyphaga</taxon>
        <taxon>Cucujiformia</taxon>
        <taxon>Tenebrionidae</taxon>
        <taxon>Zophobas</taxon>
    </lineage>
</organism>
<dbReference type="Proteomes" id="UP001168821">
    <property type="component" value="Unassembled WGS sequence"/>
</dbReference>
<evidence type="ECO:0000256" key="5">
    <source>
        <dbReference type="ARBA" id="ARBA00022832"/>
    </source>
</evidence>
<evidence type="ECO:0000256" key="13">
    <source>
        <dbReference type="SAM" id="Phobius"/>
    </source>
</evidence>
<keyword evidence="9" id="KW-0443">Lipid metabolism</keyword>
<dbReference type="GO" id="GO:0005506">
    <property type="term" value="F:iron ion binding"/>
    <property type="evidence" value="ECO:0007669"/>
    <property type="project" value="TreeGrafter"/>
</dbReference>
<evidence type="ECO:0000256" key="11">
    <source>
        <dbReference type="ARBA" id="ARBA00023160"/>
    </source>
</evidence>
<evidence type="ECO:0000256" key="12">
    <source>
        <dbReference type="RuleBase" id="RU000581"/>
    </source>
</evidence>
<keyword evidence="8" id="KW-0408">Iron</keyword>
<dbReference type="GO" id="GO:0004768">
    <property type="term" value="F:stearoyl-CoA 9-desaturase activity"/>
    <property type="evidence" value="ECO:0007669"/>
    <property type="project" value="TreeGrafter"/>
</dbReference>
<reference evidence="15" key="1">
    <citation type="journal article" date="2023" name="G3 (Bethesda)">
        <title>Whole genome assemblies of Zophobas morio and Tenebrio molitor.</title>
        <authorList>
            <person name="Kaur S."/>
            <person name="Stinson S.A."/>
            <person name="diCenzo G.C."/>
        </authorList>
    </citation>
    <scope>NUCLEOTIDE SEQUENCE</scope>
    <source>
        <strain evidence="15">QUZm001</strain>
    </source>
</reference>
<evidence type="ECO:0000256" key="3">
    <source>
        <dbReference type="ARBA" id="ARBA00022516"/>
    </source>
</evidence>
<dbReference type="PANTHER" id="PTHR11351:SF98">
    <property type="entry name" value="RE43130P"/>
    <property type="match status" value="1"/>
</dbReference>
<evidence type="ECO:0000259" key="14">
    <source>
        <dbReference type="Pfam" id="PF00487"/>
    </source>
</evidence>
<evidence type="ECO:0000313" key="15">
    <source>
        <dbReference type="EMBL" id="KAJ3653122.1"/>
    </source>
</evidence>
<comment type="caution">
    <text evidence="15">The sequence shown here is derived from an EMBL/GenBank/DDBJ whole genome shotgun (WGS) entry which is preliminary data.</text>
</comment>
<comment type="domain">
    <text evidence="12">The histidine box domains are involved in binding the catalytic metal ions.</text>
</comment>
<dbReference type="InterPro" id="IPR015876">
    <property type="entry name" value="Acyl-CoA_DS"/>
</dbReference>
<keyword evidence="10 13" id="KW-0472">Membrane</keyword>
<keyword evidence="16" id="KW-1185">Reference proteome</keyword>
<evidence type="ECO:0000313" key="16">
    <source>
        <dbReference type="Proteomes" id="UP001168821"/>
    </source>
</evidence>
<keyword evidence="11 12" id="KW-0275">Fatty acid biosynthesis</keyword>
<dbReference type="InterPro" id="IPR005804">
    <property type="entry name" value="FA_desaturase_dom"/>
</dbReference>
<keyword evidence="6 13" id="KW-1133">Transmembrane helix</keyword>
<dbReference type="AlphaFoldDB" id="A0AA38ME57"/>
<keyword evidence="7 12" id="KW-0560">Oxidoreductase</keyword>
<dbReference type="PANTHER" id="PTHR11351">
    <property type="entry name" value="ACYL-COA DESATURASE"/>
    <property type="match status" value="1"/>
</dbReference>
<keyword evidence="3 12" id="KW-0444">Lipid biosynthesis</keyword>
<dbReference type="PRINTS" id="PR00075">
    <property type="entry name" value="FACDDSATRASE"/>
</dbReference>
<dbReference type="CDD" id="cd03505">
    <property type="entry name" value="Delta9-FADS-like"/>
    <property type="match status" value="1"/>
</dbReference>
<protein>
    <recommendedName>
        <fullName evidence="14">Fatty acid desaturase domain-containing protein</fullName>
    </recommendedName>
</protein>
<evidence type="ECO:0000256" key="7">
    <source>
        <dbReference type="ARBA" id="ARBA00023002"/>
    </source>
</evidence>
<dbReference type="Pfam" id="PF00487">
    <property type="entry name" value="FA_desaturase"/>
    <property type="match status" value="1"/>
</dbReference>
<feature type="transmembrane region" description="Helical" evidence="13">
    <location>
        <begin position="159"/>
        <end position="179"/>
    </location>
</feature>
<sequence length="301" mass="35223">MSSTCSSKMNILWYKLIMLSFSHYFALIGIYYVLSLNVNWQTYLFAFLLARGGNLGVTAGAHRLWCHKAYKAKLPLRIILCIFQTVAFQHCIYVWCHDHRVHHKFTDTNADPHSIKRGFFFAHMGWLLVHKHPDFTRLGKTVDMSDLEADPVVRFQKKYYAILAPVFSLVVPTMIPWYFWNQDLYVSFCTAGMLRLVISFHFTWTVNSVAHTWGTRPYDRSIQASENQLVSFLTWGEGWHNYHHVFPWDYRAAELGTFDNWSTTFIDSMAKIGWAYDLRTPSSKIIQERRTKTGTDFESSQ</sequence>
<dbReference type="EMBL" id="JALNTZ010000005">
    <property type="protein sequence ID" value="KAJ3653122.1"/>
    <property type="molecule type" value="Genomic_DNA"/>
</dbReference>
<comment type="cofactor">
    <cofactor evidence="12">
        <name>Fe(2+)</name>
        <dbReference type="ChEBI" id="CHEBI:29033"/>
    </cofactor>
</comment>
<accession>A0AA38ME57</accession>
<evidence type="ECO:0000256" key="8">
    <source>
        <dbReference type="ARBA" id="ARBA00023004"/>
    </source>
</evidence>
<evidence type="ECO:0000256" key="2">
    <source>
        <dbReference type="ARBA" id="ARBA00009295"/>
    </source>
</evidence>
<proteinExistence type="inferred from homology"/>
<evidence type="ECO:0000256" key="1">
    <source>
        <dbReference type="ARBA" id="ARBA00004141"/>
    </source>
</evidence>
<dbReference type="GO" id="GO:0006636">
    <property type="term" value="P:unsaturated fatty acid biosynthetic process"/>
    <property type="evidence" value="ECO:0007669"/>
    <property type="project" value="TreeGrafter"/>
</dbReference>
<evidence type="ECO:0000256" key="4">
    <source>
        <dbReference type="ARBA" id="ARBA00022692"/>
    </source>
</evidence>
<name>A0AA38ME57_9CUCU</name>
<evidence type="ECO:0000256" key="6">
    <source>
        <dbReference type="ARBA" id="ARBA00022989"/>
    </source>
</evidence>
<comment type="subcellular location">
    <subcellularLocation>
        <location evidence="1">Membrane</location>
        <topology evidence="1">Multi-pass membrane protein</topology>
    </subcellularLocation>
</comment>
<comment type="similarity">
    <text evidence="2 12">Belongs to the fatty acid desaturase type 1 family.</text>
</comment>
<keyword evidence="5" id="KW-0276">Fatty acid metabolism</keyword>
<evidence type="ECO:0000256" key="10">
    <source>
        <dbReference type="ARBA" id="ARBA00023136"/>
    </source>
</evidence>
<dbReference type="GO" id="GO:0005789">
    <property type="term" value="C:endoplasmic reticulum membrane"/>
    <property type="evidence" value="ECO:0007669"/>
    <property type="project" value="TreeGrafter"/>
</dbReference>
<gene>
    <name evidence="15" type="ORF">Zmor_019037</name>
</gene>